<dbReference type="InterPro" id="IPR027589">
    <property type="entry name" value="Choice_anch_B"/>
</dbReference>
<dbReference type="EMBL" id="JBHUOV010000001">
    <property type="protein sequence ID" value="MFD2822742.1"/>
    <property type="molecule type" value="Genomic_DNA"/>
</dbReference>
<accession>A0ABW5WLM0</accession>
<dbReference type="InterPro" id="IPR013211">
    <property type="entry name" value="LVIVD"/>
</dbReference>
<organism evidence="3 4">
    <name type="scientific">Lacinutrix iliipiscaria</name>
    <dbReference type="NCBI Taxonomy" id="1230532"/>
    <lineage>
        <taxon>Bacteria</taxon>
        <taxon>Pseudomonadati</taxon>
        <taxon>Bacteroidota</taxon>
        <taxon>Flavobacteriia</taxon>
        <taxon>Flavobacteriales</taxon>
        <taxon>Flavobacteriaceae</taxon>
        <taxon>Lacinutrix</taxon>
    </lineage>
</organism>
<dbReference type="Pfam" id="PF08309">
    <property type="entry name" value="LVIVD"/>
    <property type="match status" value="2"/>
</dbReference>
<keyword evidence="4" id="KW-1185">Reference proteome</keyword>
<reference evidence="4" key="1">
    <citation type="journal article" date="2019" name="Int. J. Syst. Evol. Microbiol.">
        <title>The Global Catalogue of Microorganisms (GCM) 10K type strain sequencing project: providing services to taxonomists for standard genome sequencing and annotation.</title>
        <authorList>
            <consortium name="The Broad Institute Genomics Platform"/>
            <consortium name="The Broad Institute Genome Sequencing Center for Infectious Disease"/>
            <person name="Wu L."/>
            <person name="Ma J."/>
        </authorList>
    </citation>
    <scope>NUCLEOTIDE SEQUENCE [LARGE SCALE GENOMIC DNA]</scope>
    <source>
        <strain evidence="4">KCTC 32141</strain>
    </source>
</reference>
<dbReference type="NCBIfam" id="TIGR04312">
    <property type="entry name" value="choice_anch_B"/>
    <property type="match status" value="1"/>
</dbReference>
<name>A0ABW5WLM0_9FLAO</name>
<gene>
    <name evidence="3" type="ORF">ACFS5M_03615</name>
</gene>
<protein>
    <submittedName>
        <fullName evidence="3">Choice-of-anchor B family protein</fullName>
    </submittedName>
</protein>
<evidence type="ECO:0000259" key="2">
    <source>
        <dbReference type="Pfam" id="PF18962"/>
    </source>
</evidence>
<dbReference type="PANTHER" id="PTHR38787">
    <property type="entry name" value="REGULATORY P DOMAIN-CONTAINING PROTEIN"/>
    <property type="match status" value="1"/>
</dbReference>
<dbReference type="NCBIfam" id="TIGR04183">
    <property type="entry name" value="Por_Secre_tail"/>
    <property type="match status" value="1"/>
</dbReference>
<proteinExistence type="predicted"/>
<dbReference type="PANTHER" id="PTHR38787:SF3">
    <property type="entry name" value="REGULATORY P DOMAIN-CONTAINING PROTEIN"/>
    <property type="match status" value="1"/>
</dbReference>
<evidence type="ECO:0000256" key="1">
    <source>
        <dbReference type="ARBA" id="ARBA00022729"/>
    </source>
</evidence>
<evidence type="ECO:0000313" key="4">
    <source>
        <dbReference type="Proteomes" id="UP001597533"/>
    </source>
</evidence>
<dbReference type="InterPro" id="IPR026444">
    <property type="entry name" value="Secre_tail"/>
</dbReference>
<dbReference type="Proteomes" id="UP001597533">
    <property type="component" value="Unassembled WGS sequence"/>
</dbReference>
<dbReference type="Pfam" id="PF18962">
    <property type="entry name" value="Por_Secre_tail"/>
    <property type="match status" value="1"/>
</dbReference>
<feature type="domain" description="Secretion system C-terminal sorting" evidence="2">
    <location>
        <begin position="429"/>
        <end position="497"/>
    </location>
</feature>
<keyword evidence="1" id="KW-0732">Signal</keyword>
<dbReference type="RefSeq" id="WP_183485873.1">
    <property type="nucleotide sequence ID" value="NZ_JBHUOV010000001.1"/>
</dbReference>
<evidence type="ECO:0000313" key="3">
    <source>
        <dbReference type="EMBL" id="MFD2822742.1"/>
    </source>
</evidence>
<comment type="caution">
    <text evidence="3">The sequence shown here is derived from an EMBL/GenBank/DDBJ whole genome shotgun (WGS) entry which is preliminary data.</text>
</comment>
<sequence length="499" mass="55045">MKFNLKILILSLIVQSSICYSQTICTDGFAGIYPCHDYDLMSNISILTLTGEENAEGSDVWGWTDPLDDKEYAIIATSHSTAFVDVTIPTNPVFLGRLDTEAGVNLWRDVKVYNNYAFIVADNVGPHGMQVFDLTRLRSVASPPEIFTADTVYNDVGSCHNIVINESEGMAYLVGCNTASGGPVFVDISNPLSPTSAGSYPDDNYTHDAQVITYNGPDLEPDAETTSIPTYVGREILVASNGSFGADDKLIILDVTNKNDVIKIAEISYSQPGYAHQGWFTDDHRYFIMGDETDEQAFGMNSRTLVFDLLDLDNPVLTTTYLGASGAIDHNGYVKGNKFYLANYRAGMRVIDIPSMLASSNTTADDAEIGFFDTYPNNNNTSFNGAWSIYPYFNSGNIIISDIERGLFVVRQTNTLSTNDVTQNENFTIFPNPSFNNPTIKAKSNTLINSIELYNVLGQKISSIDNIGKNEFVLQTEHYTNGLYFVKINSLITKKIILK</sequence>